<gene>
    <name evidence="1" type="ORF">IT882_00070</name>
</gene>
<dbReference type="KEGG" id="msf:IT882_00070"/>
<evidence type="ECO:0000313" key="1">
    <source>
        <dbReference type="EMBL" id="QPE04624.1"/>
    </source>
</evidence>
<protein>
    <submittedName>
        <fullName evidence="1">Uncharacterized protein</fullName>
    </submittedName>
</protein>
<organism evidence="1 2">
    <name type="scientific">Microbacterium schleiferi</name>
    <dbReference type="NCBI Taxonomy" id="69362"/>
    <lineage>
        <taxon>Bacteria</taxon>
        <taxon>Bacillati</taxon>
        <taxon>Actinomycetota</taxon>
        <taxon>Actinomycetes</taxon>
        <taxon>Micrococcales</taxon>
        <taxon>Microbacteriaceae</taxon>
        <taxon>Microbacterium</taxon>
    </lineage>
</organism>
<dbReference type="EMBL" id="CP064760">
    <property type="protein sequence ID" value="QPE04624.1"/>
    <property type="molecule type" value="Genomic_DNA"/>
</dbReference>
<keyword evidence="2" id="KW-1185">Reference proteome</keyword>
<sequence>MIRDDIDRTLGKIEGDTRLAQLRRTGLMVLREKFAPSAPPLRVQVSEDLSVSALAHLTHAIQRATSLSAKALLEPQSDSIVLGKHIRELTPLIPRLQTGHMLLFGFPEPEVSADHLEFQRPEHLAERAVREFLSVLPRDASDSDSLDALPARRSQFRAAVSAVARAVSDTNSSLTFSLRDDRGQESEEAVLTSAQTRRVPEVLKDSRIDSTPLTVEGLMDGMRTQRRVFFILENDTGKEYQGAIEEHQLEEVRDAINTQVRARLIKAVQIRADGSHGRPSYRLLGLIPRPETLAD</sequence>
<name>A0A7S8MWQ7_9MICO</name>
<dbReference type="Proteomes" id="UP000594480">
    <property type="component" value="Chromosome"/>
</dbReference>
<dbReference type="AlphaFoldDB" id="A0A7S8MWQ7"/>
<proteinExistence type="predicted"/>
<dbReference type="RefSeq" id="WP_195692651.1">
    <property type="nucleotide sequence ID" value="NZ_CP064760.1"/>
</dbReference>
<accession>A0A7S8MWQ7</accession>
<reference evidence="1 2" key="1">
    <citation type="submission" date="2020-11" db="EMBL/GenBank/DDBJ databases">
        <title>Amino acid is mineralized and recycled by bacteria in oceanic microbiome.</title>
        <authorList>
            <person name="Zheng L.Y."/>
        </authorList>
    </citation>
    <scope>NUCLEOTIDE SEQUENCE [LARGE SCALE GENOMIC DNA]</scope>
    <source>
        <strain evidence="1 2">A32-1</strain>
    </source>
</reference>
<evidence type="ECO:0000313" key="2">
    <source>
        <dbReference type="Proteomes" id="UP000594480"/>
    </source>
</evidence>